<gene>
    <name evidence="3" type="ORF">JHT90_09195</name>
</gene>
<sequence length="179" mass="20052">MQQKIFDSVEIMRILQQPPYWCFCWSSGVALCQKILQNPELVADKKILDFGAGSGCVAIAASLAGAKEVTVCDLDPIALQACQANAQLNGVTLNCLADFTMTDNYYDVIVAADILYDRDNFFWLDVLPSRASHVLLADSRVKNFQHQRYQLLANMQSETIPDLFEPAEFCQVKLYQTVC</sequence>
<keyword evidence="4" id="KW-1185">Reference proteome</keyword>
<evidence type="ECO:0000313" key="3">
    <source>
        <dbReference type="EMBL" id="QQP87174.1"/>
    </source>
</evidence>
<dbReference type="KEGG" id="eaz:JHT90_09195"/>
<evidence type="ECO:0000313" key="4">
    <source>
        <dbReference type="Proteomes" id="UP000595278"/>
    </source>
</evidence>
<dbReference type="Gene3D" id="3.40.50.150">
    <property type="entry name" value="Vaccinia Virus protein VP39"/>
    <property type="match status" value="1"/>
</dbReference>
<dbReference type="Proteomes" id="UP000595278">
    <property type="component" value="Chromosome"/>
</dbReference>
<dbReference type="EMBL" id="CP067393">
    <property type="protein sequence ID" value="QQP87174.1"/>
    <property type="molecule type" value="Genomic_DNA"/>
</dbReference>
<dbReference type="PANTHER" id="PTHR43648:SF1">
    <property type="entry name" value="ELECTRON TRANSFER FLAVOPROTEIN BETA SUBUNIT LYSINE METHYLTRANSFERASE"/>
    <property type="match status" value="1"/>
</dbReference>
<dbReference type="AlphaFoldDB" id="A0A974NIL8"/>
<protein>
    <submittedName>
        <fullName evidence="3">Methyltransferase</fullName>
    </submittedName>
</protein>
<dbReference type="GO" id="GO:0032259">
    <property type="term" value="P:methylation"/>
    <property type="evidence" value="ECO:0007669"/>
    <property type="project" value="UniProtKB-KW"/>
</dbReference>
<accession>A0A974NIL8</accession>
<organism evidence="3 4">
    <name type="scientific">Entomomonas asaccharolytica</name>
    <dbReference type="NCBI Taxonomy" id="2785331"/>
    <lineage>
        <taxon>Bacteria</taxon>
        <taxon>Pseudomonadati</taxon>
        <taxon>Pseudomonadota</taxon>
        <taxon>Gammaproteobacteria</taxon>
        <taxon>Pseudomonadales</taxon>
        <taxon>Pseudomonadaceae</taxon>
        <taxon>Entomomonas</taxon>
    </lineage>
</organism>
<dbReference type="CDD" id="cd02440">
    <property type="entry name" value="AdoMet_MTases"/>
    <property type="match status" value="1"/>
</dbReference>
<proteinExistence type="predicted"/>
<dbReference type="Pfam" id="PF06325">
    <property type="entry name" value="PrmA"/>
    <property type="match status" value="1"/>
</dbReference>
<dbReference type="GO" id="GO:0016279">
    <property type="term" value="F:protein-lysine N-methyltransferase activity"/>
    <property type="evidence" value="ECO:0007669"/>
    <property type="project" value="TreeGrafter"/>
</dbReference>
<keyword evidence="2" id="KW-0808">Transferase</keyword>
<dbReference type="PANTHER" id="PTHR43648">
    <property type="entry name" value="ELECTRON TRANSFER FLAVOPROTEIN BETA SUBUNIT LYSINE METHYLTRANSFERASE"/>
    <property type="match status" value="1"/>
</dbReference>
<dbReference type="InterPro" id="IPR029063">
    <property type="entry name" value="SAM-dependent_MTases_sf"/>
</dbReference>
<keyword evidence="1 3" id="KW-0489">Methyltransferase</keyword>
<evidence type="ECO:0000256" key="2">
    <source>
        <dbReference type="ARBA" id="ARBA00022679"/>
    </source>
</evidence>
<dbReference type="SUPFAM" id="SSF53335">
    <property type="entry name" value="S-adenosyl-L-methionine-dependent methyltransferases"/>
    <property type="match status" value="1"/>
</dbReference>
<name>A0A974NIL8_9GAMM</name>
<evidence type="ECO:0000256" key="1">
    <source>
        <dbReference type="ARBA" id="ARBA00022603"/>
    </source>
</evidence>
<dbReference type="InterPro" id="IPR050078">
    <property type="entry name" value="Ribosomal_L11_MeTrfase_PrmA"/>
</dbReference>
<reference evidence="3 4" key="1">
    <citation type="submission" date="2021-01" db="EMBL/GenBank/DDBJ databases">
        <title>Entomomonas sp. F2A isolated from a house cricket (Acheta domesticus).</title>
        <authorList>
            <person name="Spergser J."/>
            <person name="Busse H.-J."/>
        </authorList>
    </citation>
    <scope>NUCLEOTIDE SEQUENCE [LARGE SCALE GENOMIC DNA]</scope>
    <source>
        <strain evidence="3 4">F2A</strain>
    </source>
</reference>